<proteinExistence type="predicted"/>
<keyword evidence="2" id="KW-0732">Signal</keyword>
<accession>A0ABV0Y758</accession>
<keyword evidence="4" id="KW-1185">Reference proteome</keyword>
<feature type="compositionally biased region" description="Low complexity" evidence="1">
    <location>
        <begin position="133"/>
        <end position="150"/>
    </location>
</feature>
<evidence type="ECO:0000256" key="1">
    <source>
        <dbReference type="SAM" id="MobiDB-lite"/>
    </source>
</evidence>
<reference evidence="3 4" key="1">
    <citation type="submission" date="2021-06" db="EMBL/GenBank/DDBJ databases">
        <authorList>
            <person name="Palmer J.M."/>
        </authorList>
    </citation>
    <scope>NUCLEOTIDE SEQUENCE [LARGE SCALE GENOMIC DNA]</scope>
    <source>
        <strain evidence="3 4">AS_MEX2019</strain>
        <tissue evidence="3">Muscle</tissue>
    </source>
</reference>
<feature type="chain" id="PRO_5047222045" evidence="2">
    <location>
        <begin position="24"/>
        <end position="156"/>
    </location>
</feature>
<evidence type="ECO:0000313" key="3">
    <source>
        <dbReference type="EMBL" id="MEQ2289474.1"/>
    </source>
</evidence>
<organism evidence="3 4">
    <name type="scientific">Ameca splendens</name>
    <dbReference type="NCBI Taxonomy" id="208324"/>
    <lineage>
        <taxon>Eukaryota</taxon>
        <taxon>Metazoa</taxon>
        <taxon>Chordata</taxon>
        <taxon>Craniata</taxon>
        <taxon>Vertebrata</taxon>
        <taxon>Euteleostomi</taxon>
        <taxon>Actinopterygii</taxon>
        <taxon>Neopterygii</taxon>
        <taxon>Teleostei</taxon>
        <taxon>Neoteleostei</taxon>
        <taxon>Acanthomorphata</taxon>
        <taxon>Ovalentaria</taxon>
        <taxon>Atherinomorphae</taxon>
        <taxon>Cyprinodontiformes</taxon>
        <taxon>Goodeidae</taxon>
        <taxon>Ameca</taxon>
    </lineage>
</organism>
<protein>
    <submittedName>
        <fullName evidence="3">Uncharacterized protein</fullName>
    </submittedName>
</protein>
<comment type="caution">
    <text evidence="3">The sequence shown here is derived from an EMBL/GenBank/DDBJ whole genome shotgun (WGS) entry which is preliminary data.</text>
</comment>
<dbReference type="Proteomes" id="UP001469553">
    <property type="component" value="Unassembled WGS sequence"/>
</dbReference>
<evidence type="ECO:0000256" key="2">
    <source>
        <dbReference type="SAM" id="SignalP"/>
    </source>
</evidence>
<feature type="signal peptide" evidence="2">
    <location>
        <begin position="1"/>
        <end position="23"/>
    </location>
</feature>
<gene>
    <name evidence="3" type="ORF">AMECASPLE_033349</name>
</gene>
<evidence type="ECO:0000313" key="4">
    <source>
        <dbReference type="Proteomes" id="UP001469553"/>
    </source>
</evidence>
<feature type="region of interest" description="Disordered" evidence="1">
    <location>
        <begin position="130"/>
        <end position="156"/>
    </location>
</feature>
<name>A0ABV0Y758_9TELE</name>
<dbReference type="EMBL" id="JAHRIP010023317">
    <property type="protein sequence ID" value="MEQ2289474.1"/>
    <property type="molecule type" value="Genomic_DNA"/>
</dbReference>
<sequence>MHLIFLATLLVCILSPWLHLSLASSATHGVEDKVERDAVSALLKQQATAAPATDNTTHHAAEHAITYPSRLIYYLNEDSESTHHDLNTRAKNQAAADQTVHLSQASFQLEAFGSRFVLDLTLNNRLSRDAQTSLSSDTSSSSSGVSPKHSQASRET</sequence>